<proteinExistence type="predicted"/>
<protein>
    <recommendedName>
        <fullName evidence="4">DUF1798 domain-containing protein</fullName>
    </recommendedName>
</protein>
<evidence type="ECO:0000256" key="1">
    <source>
        <dbReference type="SAM" id="Coils"/>
    </source>
</evidence>
<dbReference type="EMBL" id="JAGDEL010000046">
    <property type="protein sequence ID" value="MBO1515655.1"/>
    <property type="molecule type" value="Genomic_DNA"/>
</dbReference>
<evidence type="ECO:0000313" key="2">
    <source>
        <dbReference type="EMBL" id="MBO1515655.1"/>
    </source>
</evidence>
<reference evidence="2 3" key="1">
    <citation type="submission" date="2021-03" db="EMBL/GenBank/DDBJ databases">
        <title>Whole genome sequence of Metabacillus bambusae BG109.</title>
        <authorList>
            <person name="Jeong J.W."/>
        </authorList>
    </citation>
    <scope>NUCLEOTIDE SEQUENCE [LARGE SCALE GENOMIC DNA]</scope>
    <source>
        <strain evidence="2 3">BG109</strain>
    </source>
</reference>
<sequence>MKAPISKDQEELIHNFIVRTYLINVLESDLKTIERANFKLNEPYIKLVEHILKKIRIEIRDMKAEMKKLEMKVEEPFLDNVEFWQYDFYVRGYHGFKRYWDYALKMHCTKLLDMYFKGEPTK</sequence>
<organism evidence="2 3">
    <name type="scientific">Metabacillus bambusae</name>
    <dbReference type="NCBI Taxonomy" id="2795218"/>
    <lineage>
        <taxon>Bacteria</taxon>
        <taxon>Bacillati</taxon>
        <taxon>Bacillota</taxon>
        <taxon>Bacilli</taxon>
        <taxon>Bacillales</taxon>
        <taxon>Bacillaceae</taxon>
        <taxon>Metabacillus</taxon>
    </lineage>
</organism>
<dbReference type="Proteomes" id="UP000663981">
    <property type="component" value="Unassembled WGS sequence"/>
</dbReference>
<name>A0ABS3NBL1_9BACI</name>
<evidence type="ECO:0000313" key="3">
    <source>
        <dbReference type="Proteomes" id="UP000663981"/>
    </source>
</evidence>
<gene>
    <name evidence="2" type="ORF">I7822_29020</name>
</gene>
<comment type="caution">
    <text evidence="2">The sequence shown here is derived from an EMBL/GenBank/DDBJ whole genome shotgun (WGS) entry which is preliminary data.</text>
</comment>
<dbReference type="Pfam" id="PF26325">
    <property type="entry name" value="YhjD"/>
    <property type="match status" value="1"/>
</dbReference>
<dbReference type="RefSeq" id="WP_207982509.1">
    <property type="nucleotide sequence ID" value="NZ_JAGDEL010000046.1"/>
</dbReference>
<keyword evidence="3" id="KW-1185">Reference proteome</keyword>
<feature type="coiled-coil region" evidence="1">
    <location>
        <begin position="45"/>
        <end position="72"/>
    </location>
</feature>
<dbReference type="InterPro" id="IPR058600">
    <property type="entry name" value="YhjD-like"/>
</dbReference>
<accession>A0ABS3NBL1</accession>
<keyword evidence="1" id="KW-0175">Coiled coil</keyword>
<evidence type="ECO:0008006" key="4">
    <source>
        <dbReference type="Google" id="ProtNLM"/>
    </source>
</evidence>